<dbReference type="SUPFAM" id="SSF52540">
    <property type="entry name" value="P-loop containing nucleoside triphosphate hydrolases"/>
    <property type="match status" value="1"/>
</dbReference>
<evidence type="ECO:0000313" key="1">
    <source>
        <dbReference type="EMBL" id="SFA56534.1"/>
    </source>
</evidence>
<dbReference type="OrthoDB" id="779783at2"/>
<dbReference type="EMBL" id="FOJM01000016">
    <property type="protein sequence ID" value="SFA56534.1"/>
    <property type="molecule type" value="Genomic_DNA"/>
</dbReference>
<gene>
    <name evidence="1" type="ORF">SAMN04488511_11630</name>
</gene>
<accession>A0A1I0TXM2</accession>
<dbReference type="InterPro" id="IPR016024">
    <property type="entry name" value="ARM-type_fold"/>
</dbReference>
<dbReference type="Gene3D" id="3.40.50.300">
    <property type="entry name" value="P-loop containing nucleotide triphosphate hydrolases"/>
    <property type="match status" value="1"/>
</dbReference>
<reference evidence="2" key="1">
    <citation type="submission" date="2016-10" db="EMBL/GenBank/DDBJ databases">
        <authorList>
            <person name="Varghese N."/>
            <person name="Submissions S."/>
        </authorList>
    </citation>
    <scope>NUCLEOTIDE SEQUENCE [LARGE SCALE GENOMIC DNA]</scope>
    <source>
        <strain evidence="2">DSM 18130</strain>
    </source>
</reference>
<organism evidence="1 2">
    <name type="scientific">Pedobacter suwonensis</name>
    <dbReference type="NCBI Taxonomy" id="332999"/>
    <lineage>
        <taxon>Bacteria</taxon>
        <taxon>Pseudomonadati</taxon>
        <taxon>Bacteroidota</taxon>
        <taxon>Sphingobacteriia</taxon>
        <taxon>Sphingobacteriales</taxon>
        <taxon>Sphingobacteriaceae</taxon>
        <taxon>Pedobacter</taxon>
    </lineage>
</organism>
<keyword evidence="2" id="KW-1185">Reference proteome</keyword>
<dbReference type="Proteomes" id="UP000198836">
    <property type="component" value="Unassembled WGS sequence"/>
</dbReference>
<dbReference type="RefSeq" id="WP_090986297.1">
    <property type="nucleotide sequence ID" value="NZ_FOJM01000016.1"/>
</dbReference>
<protein>
    <submittedName>
        <fullName evidence="1">Uncharacterized protein</fullName>
    </submittedName>
</protein>
<evidence type="ECO:0000313" key="2">
    <source>
        <dbReference type="Proteomes" id="UP000198836"/>
    </source>
</evidence>
<sequence length="1311" mass="151636">MKIKREELLNELYHFATNGHGLVVGVPGIGKSYLLRRLKDLLVKNDILCFIVKIDNAYDSSDGAIANELGIDGNWIEVLNEVELRNKFKAVLIFDAFDAARDESKRQGFLSQIKKAKSHLKEKWNIIVSARTYDAKKSTDLVRLFSPHEDVGGYSTVRKISVIELHENEIQEASASPLLYSFYSKSTPELKEILHIPFFLKILEVILMEYSDESIEEIKRYKSETQLLDFFWQRKIDETEFAMQTQKFLLWFTRELVKVKTLSISKSDLLKTGDSEMFGTFERLRSELIIDEVSFKNARIAYAHNIFFDYAVSRICIEHDYNSLLTFIYEDNSRAFFLRPSFVYFFTSVWYENREVFWGLFKQLIGNDQKEVQLFVRLIINSTIASQFSSVEDLDYVLKLNGTSSGDESIRNILQSIRFVRKSSLEQDVELLLFLSKNLQFVYLFEFSFLLDRVINDGNKVWLEAGGEASRNLLSFILMKRANENKSFLDRIGSFRGVELVSKTFATNPEESKQILRSIFPLVEEPGFDINYFTNLADDIKYFVNEDPEFIGEIYKVIFSHKETSDEKTQMGASVVMNFISNRRQDFDMCYFRLEQFYPEFLAASPLLAMITGIEIVNKQVYERRAQLYAKGSFNFEYDGKISTFIRDFSSMWGDRRLQDKPEELVEHIIKYIEELYSAGHLEQAENLVKIYIANAQVGFLWKQLMGLAVRLPLMMFDIIYPLITVPQFLSSSEVSYEVRAFIEKTSSKLDQSQREELENVIFSAYSDDEDYGVQAALSAFAPESLLTDRAKKFMAARETIENSKPFETSFSVTPYSTEEWLKDKGVNVDNPAVIEMTKTISYLDGFTHQFLNSTPSYSESEAYLNSALALWLDFEKSEGLNEDLRYTLLNSITKTIAIISRNLSEVQVAHLAQIKKIIAFAFGFVSKYDQDQTEKSAGQGYSPTPRIEAAESLVYIYLNDGTLEFLDLYKKAITDVSSVVRYNTIKTLPHLFNKYFETYRELLFERLENEKDSFNYAALLAALYFKNGRIAEDGSEVIRLANSHSGLFERSGPFVDAYSEILLWFLNYPEVPIAYQTLMDGYQYKAFCNSVIFHLFKQIHTYEPVEDFKEDASKVKLKLGVIDHYIQKAGEDLKSAKTFTPLSPEVEQALKVFDEVVMRIYFALSRSQTTRHNQDLPAIEENRKHLYFLTKPLIEKILHYSSQTTENGIMLAHTAHYLMQTLNSTISFDPKAILSMVAEVTRYSMQVGYTFDTYAIREIVSLTEKLLADHRDILMQQDSFQDLVSILEIHVRSGWVDALELLWKLDEVFK</sequence>
<dbReference type="InterPro" id="IPR027417">
    <property type="entry name" value="P-loop_NTPase"/>
</dbReference>
<name>A0A1I0TXM2_9SPHI</name>
<proteinExistence type="predicted"/>
<dbReference type="SUPFAM" id="SSF48371">
    <property type="entry name" value="ARM repeat"/>
    <property type="match status" value="1"/>
</dbReference>